<dbReference type="EMBL" id="JACVVK020000052">
    <property type="protein sequence ID" value="KAK7498294.1"/>
    <property type="molecule type" value="Genomic_DNA"/>
</dbReference>
<dbReference type="PANTHER" id="PTHR46830">
    <property type="entry name" value="TRANSFERASE, PUTATIVE-RELATED"/>
    <property type="match status" value="1"/>
</dbReference>
<evidence type="ECO:0000313" key="2">
    <source>
        <dbReference type="Proteomes" id="UP001519460"/>
    </source>
</evidence>
<reference evidence="1 2" key="1">
    <citation type="journal article" date="2023" name="Sci. Data">
        <title>Genome assembly of the Korean intertidal mud-creeper Batillaria attramentaria.</title>
        <authorList>
            <person name="Patra A.K."/>
            <person name="Ho P.T."/>
            <person name="Jun S."/>
            <person name="Lee S.J."/>
            <person name="Kim Y."/>
            <person name="Won Y.J."/>
        </authorList>
    </citation>
    <scope>NUCLEOTIDE SEQUENCE [LARGE SCALE GENOMIC DNA]</scope>
    <source>
        <strain evidence="1">Wonlab-2016</strain>
    </source>
</reference>
<comment type="caution">
    <text evidence="1">The sequence shown here is derived from an EMBL/GenBank/DDBJ whole genome shotgun (WGS) entry which is preliminary data.</text>
</comment>
<sequence>MRLSRIKKLIKLFRRKKVLVLLASAVVLYCLLDLPLAREPTVPSTTITKTKDRSFTQRSAKVWLHARPLSELRDNVVPNLVFFVWCQNRTFTFQDYLSVLSAWKLLEPDSLEVHKGTDVQEDKYNSWLSALNRSIPSFVVSKIAGNSDERCQRQLQYASEVLSDRGGVYLNLSTVLTTPIHHLRRFNFSLGFEQNGDISFISSQRKEPDLKRIVSDVSETASLLQSSGKGVFTCPSVYTSSAQGLRIDSPRTRLLCLTLTATLSLKPLDLNRIEMQELRVVKDLYYDDDFEDDQERNISKSSIPNIVHYVWFGSSELTFRMYLSVLSTLHIAQVDEVFIHSDNYLRGYYWRKVSSNPKVTVVYREGPRQIFGHRILYTQHRSDIVRADVLDKYGGVYMDWDVLWLRSPSDLLASGHDAIVNFDHMPRPPYPDTINLGVLMAKPRSAFVRLWRQELRHYRSKDFFHNALEMPYKVYERHPDSVHIDRRLQVMCFWLKCHPTFHPDFKNWQQDQAFDWRTDVYSIHFTHPDPKEFDSVVDLLNGNGTFADIGKFILRRAGELD</sequence>
<dbReference type="InterPro" id="IPR029044">
    <property type="entry name" value="Nucleotide-diphossugar_trans"/>
</dbReference>
<proteinExistence type="predicted"/>
<keyword evidence="2" id="KW-1185">Reference proteome</keyword>
<evidence type="ECO:0008006" key="3">
    <source>
        <dbReference type="Google" id="ProtNLM"/>
    </source>
</evidence>
<dbReference type="InterPro" id="IPR007577">
    <property type="entry name" value="GlycoTrfase_DXD_sugar-bd_CS"/>
</dbReference>
<dbReference type="SUPFAM" id="SSF53448">
    <property type="entry name" value="Nucleotide-diphospho-sugar transferases"/>
    <property type="match status" value="1"/>
</dbReference>
<accession>A0ABD0LH57</accession>
<organism evidence="1 2">
    <name type="scientific">Batillaria attramentaria</name>
    <dbReference type="NCBI Taxonomy" id="370345"/>
    <lineage>
        <taxon>Eukaryota</taxon>
        <taxon>Metazoa</taxon>
        <taxon>Spiralia</taxon>
        <taxon>Lophotrochozoa</taxon>
        <taxon>Mollusca</taxon>
        <taxon>Gastropoda</taxon>
        <taxon>Caenogastropoda</taxon>
        <taxon>Sorbeoconcha</taxon>
        <taxon>Cerithioidea</taxon>
        <taxon>Batillariidae</taxon>
        <taxon>Batillaria</taxon>
    </lineage>
</organism>
<dbReference type="Proteomes" id="UP001519460">
    <property type="component" value="Unassembled WGS sequence"/>
</dbReference>
<dbReference type="PANTHER" id="PTHR46830:SF1">
    <property type="entry name" value="ALPHA-1,4-N-ACETYLGLUCOSAMINYLTRANSFERASE"/>
    <property type="match status" value="1"/>
</dbReference>
<dbReference type="AlphaFoldDB" id="A0ABD0LH57"/>
<dbReference type="Pfam" id="PF04488">
    <property type="entry name" value="Gly_transf_sug"/>
    <property type="match status" value="1"/>
</dbReference>
<name>A0ABD0LH57_9CAEN</name>
<evidence type="ECO:0000313" key="1">
    <source>
        <dbReference type="EMBL" id="KAK7498294.1"/>
    </source>
</evidence>
<gene>
    <name evidence="1" type="ORF">BaRGS_00010554</name>
</gene>
<dbReference type="Gene3D" id="3.90.550.20">
    <property type="match status" value="1"/>
</dbReference>
<protein>
    <recommendedName>
        <fullName evidence="3">Alpha 1,4-glycosyltransferase domain-containing protein</fullName>
    </recommendedName>
</protein>